<evidence type="ECO:0000313" key="2">
    <source>
        <dbReference type="EMBL" id="SVC70657.1"/>
    </source>
</evidence>
<organism evidence="2">
    <name type="scientific">marine metagenome</name>
    <dbReference type="NCBI Taxonomy" id="408172"/>
    <lineage>
        <taxon>unclassified sequences</taxon>
        <taxon>metagenomes</taxon>
        <taxon>ecological metagenomes</taxon>
    </lineage>
</organism>
<dbReference type="AntiFam" id="ANF00012">
    <property type="entry name" value="tRNA translation"/>
</dbReference>
<proteinExistence type="predicted"/>
<name>A0A382PCR4_9ZZZZ</name>
<dbReference type="AlphaFoldDB" id="A0A382PCR4"/>
<dbReference type="EMBL" id="UINC01106178">
    <property type="protein sequence ID" value="SVC70657.1"/>
    <property type="molecule type" value="Genomic_DNA"/>
</dbReference>
<sequence length="79" mass="8742">MKTSGTRGGGRTHNLWLRRPALYPIELRARQVKTGKPNWHRRPALGLSAPVRLSFQGIILSAATNSPSKKNPVSRSQRG</sequence>
<gene>
    <name evidence="2" type="ORF">METZ01_LOCUS323511</name>
</gene>
<feature type="compositionally biased region" description="Polar residues" evidence="1">
    <location>
        <begin position="62"/>
        <end position="79"/>
    </location>
</feature>
<feature type="region of interest" description="Disordered" evidence="1">
    <location>
        <begin position="60"/>
        <end position="79"/>
    </location>
</feature>
<accession>A0A382PCR4</accession>
<protein>
    <submittedName>
        <fullName evidence="2">Uncharacterized protein</fullName>
    </submittedName>
</protein>
<evidence type="ECO:0000256" key="1">
    <source>
        <dbReference type="SAM" id="MobiDB-lite"/>
    </source>
</evidence>
<reference evidence="2" key="1">
    <citation type="submission" date="2018-05" db="EMBL/GenBank/DDBJ databases">
        <authorList>
            <person name="Lanie J.A."/>
            <person name="Ng W.-L."/>
            <person name="Kazmierczak K.M."/>
            <person name="Andrzejewski T.M."/>
            <person name="Davidsen T.M."/>
            <person name="Wayne K.J."/>
            <person name="Tettelin H."/>
            <person name="Glass J.I."/>
            <person name="Rusch D."/>
            <person name="Podicherti R."/>
            <person name="Tsui H.-C.T."/>
            <person name="Winkler M.E."/>
        </authorList>
    </citation>
    <scope>NUCLEOTIDE SEQUENCE</scope>
</reference>